<dbReference type="Proteomes" id="UP000318138">
    <property type="component" value="Chromosome"/>
</dbReference>
<organism evidence="2 3">
    <name type="scientific">Paenalkalicoccus suaedae</name>
    <dbReference type="NCBI Taxonomy" id="2592382"/>
    <lineage>
        <taxon>Bacteria</taxon>
        <taxon>Bacillati</taxon>
        <taxon>Bacillota</taxon>
        <taxon>Bacilli</taxon>
        <taxon>Bacillales</taxon>
        <taxon>Bacillaceae</taxon>
        <taxon>Paenalkalicoccus</taxon>
    </lineage>
</organism>
<sequence length="69" mass="8045">MFFRMRRLSTLFFVVSGISLFVIILRLPNDNWNALFTSLPLLLLMISLLLTLTLQVIVNDVKEYVESVR</sequence>
<dbReference type="RefSeq" id="WP_176008516.1">
    <property type="nucleotide sequence ID" value="NZ_CP041372.2"/>
</dbReference>
<proteinExistence type="predicted"/>
<feature type="transmembrane region" description="Helical" evidence="1">
    <location>
        <begin position="39"/>
        <end position="59"/>
    </location>
</feature>
<gene>
    <name evidence="2" type="ORF">FLK61_27380</name>
</gene>
<keyword evidence="1" id="KW-0472">Membrane</keyword>
<evidence type="ECO:0000313" key="2">
    <source>
        <dbReference type="EMBL" id="QKS70479.1"/>
    </source>
</evidence>
<keyword evidence="1" id="KW-1133">Transmembrane helix</keyword>
<protein>
    <submittedName>
        <fullName evidence="2">Uncharacterized protein</fullName>
    </submittedName>
</protein>
<dbReference type="AlphaFoldDB" id="A0A859FB39"/>
<name>A0A859FB39_9BACI</name>
<evidence type="ECO:0000313" key="3">
    <source>
        <dbReference type="Proteomes" id="UP000318138"/>
    </source>
</evidence>
<keyword evidence="1" id="KW-0812">Transmembrane</keyword>
<dbReference type="EMBL" id="CP041372">
    <property type="protein sequence ID" value="QKS70479.1"/>
    <property type="molecule type" value="Genomic_DNA"/>
</dbReference>
<feature type="transmembrane region" description="Helical" evidence="1">
    <location>
        <begin position="7"/>
        <end position="27"/>
    </location>
</feature>
<dbReference type="KEGG" id="psua:FLK61_27380"/>
<keyword evidence="3" id="KW-1185">Reference proteome</keyword>
<reference evidence="3" key="1">
    <citation type="submission" date="2019-07" db="EMBL/GenBank/DDBJ databases">
        <title>Bacillus alkalisoli sp. nov. isolated from saline soil.</title>
        <authorList>
            <person name="Sun J.-Q."/>
            <person name="Xu L."/>
        </authorList>
    </citation>
    <scope>NUCLEOTIDE SEQUENCE [LARGE SCALE GENOMIC DNA]</scope>
    <source>
        <strain evidence="3">M4U3P1</strain>
    </source>
</reference>
<evidence type="ECO:0000256" key="1">
    <source>
        <dbReference type="SAM" id="Phobius"/>
    </source>
</evidence>
<accession>A0A859FB39</accession>